<keyword evidence="5" id="KW-0472">Membrane</keyword>
<keyword evidence="7" id="KW-0325">Glycoprotein</keyword>
<evidence type="ECO:0000256" key="8">
    <source>
        <dbReference type="SAM" id="SignalP"/>
    </source>
</evidence>
<evidence type="ECO:0000313" key="10">
    <source>
        <dbReference type="EMBL" id="GBE61847.1"/>
    </source>
</evidence>
<keyword evidence="6" id="KW-1015">Disulfide bond</keyword>
<proteinExistence type="predicted"/>
<dbReference type="InterPro" id="IPR038160">
    <property type="entry name" value="6_CYS_dom_sf"/>
</dbReference>
<evidence type="ECO:0000256" key="6">
    <source>
        <dbReference type="ARBA" id="ARBA00023157"/>
    </source>
</evidence>
<gene>
    <name evidence="10" type="ORF">BOVATA_033400</name>
</gene>
<evidence type="ECO:0000259" key="9">
    <source>
        <dbReference type="PROSITE" id="PS51701"/>
    </source>
</evidence>
<keyword evidence="3" id="KW-1003">Cell membrane</keyword>
<dbReference type="RefSeq" id="XP_028868090.1">
    <property type="nucleotide sequence ID" value="XM_029012257.1"/>
</dbReference>
<protein>
    <recommendedName>
        <fullName evidence="9">6-Cys domain-containing protein</fullName>
    </recommendedName>
</protein>
<dbReference type="AlphaFoldDB" id="A0A2H6KFT7"/>
<keyword evidence="4 8" id="KW-0732">Signal</keyword>
<dbReference type="EMBL" id="BDSA01000003">
    <property type="protein sequence ID" value="GBE61847.1"/>
    <property type="molecule type" value="Genomic_DNA"/>
</dbReference>
<keyword evidence="11" id="KW-1185">Reference proteome</keyword>
<dbReference type="VEuPathDB" id="PiroplasmaDB:BOVATA_033400"/>
<evidence type="ECO:0000256" key="3">
    <source>
        <dbReference type="ARBA" id="ARBA00022475"/>
    </source>
</evidence>
<dbReference type="GeneID" id="39875617"/>
<comment type="caution">
    <text evidence="10">The sequence shown here is derived from an EMBL/GenBank/DDBJ whole genome shotgun (WGS) entry which is preliminary data.</text>
</comment>
<feature type="chain" id="PRO_5014187355" description="6-Cys domain-containing protein" evidence="8">
    <location>
        <begin position="23"/>
        <end position="943"/>
    </location>
</feature>
<evidence type="ECO:0000256" key="1">
    <source>
        <dbReference type="ARBA" id="ARBA00004236"/>
    </source>
</evidence>
<dbReference type="GO" id="GO:0005886">
    <property type="term" value="C:plasma membrane"/>
    <property type="evidence" value="ECO:0007669"/>
    <property type="project" value="UniProtKB-SubCell"/>
</dbReference>
<dbReference type="PROSITE" id="PS51701">
    <property type="entry name" value="6_CYS"/>
    <property type="match status" value="1"/>
</dbReference>
<reference evidence="10 11" key="1">
    <citation type="journal article" date="2017" name="BMC Genomics">
        <title>Whole-genome assembly of Babesia ovata and comparative genomics between closely related pathogens.</title>
        <authorList>
            <person name="Yamagishi J."/>
            <person name="Asada M."/>
            <person name="Hakimi H."/>
            <person name="Tanaka T.Q."/>
            <person name="Sugimoto C."/>
            <person name="Kawazu S."/>
        </authorList>
    </citation>
    <scope>NUCLEOTIDE SEQUENCE [LARGE SCALE GENOMIC DNA]</scope>
    <source>
        <strain evidence="10 11">Miyake</strain>
    </source>
</reference>
<evidence type="ECO:0000256" key="5">
    <source>
        <dbReference type="ARBA" id="ARBA00023136"/>
    </source>
</evidence>
<sequence>MTAMWTCCAITLCSIVCLDAFACNFGDPDGLLRDNALVVCKMDVGSANLATAACPRRVNNTEYVWHPRPTADVEFHINAYLSHNGKFHSAAFSDVIRNESGRDIVWFESSRSRTELHFAMPSDELIAMTKRHLIFICGPSNMILSDALQSQLDRLHSSAEMLSLPWTPATPLTEEIAKLGKGIGVFLLYRGDTHLPLQGCGSRPSPLFAPDNEVTVDPVTGIRSCVADPMSRSPIGFVCEGNVEPENCMISLSGKNGDVVKTPRPRRFWKFENHEPWVLVRYFDDLALQPFTGECRCIDPETGTIKAKIEIRSKTEYVCDIARMIERNRASPISGPWCSVVLHPGSTLTIRFPTTDGDSASYDHSLPGPSSRQTSVYEYETEFLPRDLTTLRQLKTAYGFDVYEEISYNEALAGDALEMDVSQIAQGEVKLKYHADKPLALKGGHNSFLYHWRLKSTNEDVPDKIRAIVKLSFAFTHHYKIVGCDRGTPSLFDPEMSKEYCSTKWMGNGIGTTHECTYPRKPRIGWAGIHCKPDEELLPDSCESTGYDLSSNKAVPFPEFVHNVTPRPIPGFQVFYTDFQNIPLSRACICVDERGYEQSRLIIESKNPNNRSYGVRRENDSLTSHPYIWLPWSEAGLLGEGTRSTMSLVLHHEPQQAIKIHVGTKLSMTCAFDPGVKHIASSGVLRTAWLPKQSEEFYYTFNLAYGGTRLFRSRYRDSIAASADGFRVIHEDGHSPEQQRLIIESRRSAVLMSKNPRHKKYVPMTFVCGKAPQPSDLSVTDGSYASPSPYITGSLEQYTWHLVQVAVETTDPYMQGCGVTYESDEFFKPETPRLYDGDGNLQFGCKIDFQTAKEAAFYCPAPYLLDPPNCFSQVLLDGEVTNIGELSKSLVVSSSNHFVVLSFDSSLAGQGRTIRQAPPLECRCVTVKGVVLSTIQIENYYAK</sequence>
<comment type="subcellular location">
    <subcellularLocation>
        <location evidence="1">Cell membrane</location>
    </subcellularLocation>
    <subcellularLocation>
        <location evidence="2">Cell surface</location>
    </subcellularLocation>
</comment>
<dbReference type="OrthoDB" id="365660at2759"/>
<accession>A0A2H6KFT7</accession>
<name>A0A2H6KFT7_9APIC</name>
<evidence type="ECO:0000313" key="11">
    <source>
        <dbReference type="Proteomes" id="UP000236319"/>
    </source>
</evidence>
<dbReference type="InterPro" id="IPR010884">
    <property type="entry name" value="6_CYS_dom"/>
</dbReference>
<dbReference type="Gene3D" id="2.60.40.2860">
    <property type="match status" value="1"/>
</dbReference>
<dbReference type="Pfam" id="PF07422">
    <property type="entry name" value="s48_45"/>
    <property type="match status" value="1"/>
</dbReference>
<evidence type="ECO:0000256" key="2">
    <source>
        <dbReference type="ARBA" id="ARBA00004241"/>
    </source>
</evidence>
<dbReference type="Proteomes" id="UP000236319">
    <property type="component" value="Unassembled WGS sequence"/>
</dbReference>
<organism evidence="10 11">
    <name type="scientific">Babesia ovata</name>
    <dbReference type="NCBI Taxonomy" id="189622"/>
    <lineage>
        <taxon>Eukaryota</taxon>
        <taxon>Sar</taxon>
        <taxon>Alveolata</taxon>
        <taxon>Apicomplexa</taxon>
        <taxon>Aconoidasida</taxon>
        <taxon>Piroplasmida</taxon>
        <taxon>Babesiidae</taxon>
        <taxon>Babesia</taxon>
    </lineage>
</organism>
<evidence type="ECO:0000256" key="4">
    <source>
        <dbReference type="ARBA" id="ARBA00022729"/>
    </source>
</evidence>
<evidence type="ECO:0000256" key="7">
    <source>
        <dbReference type="ARBA" id="ARBA00023180"/>
    </source>
</evidence>
<feature type="signal peptide" evidence="8">
    <location>
        <begin position="1"/>
        <end position="22"/>
    </location>
</feature>
<feature type="domain" description="6-Cys" evidence="9">
    <location>
        <begin position="813"/>
        <end position="943"/>
    </location>
</feature>
<dbReference type="GO" id="GO:0009986">
    <property type="term" value="C:cell surface"/>
    <property type="evidence" value="ECO:0007669"/>
    <property type="project" value="UniProtKB-SubCell"/>
</dbReference>